<evidence type="ECO:0000313" key="2">
    <source>
        <dbReference type="Proteomes" id="UP000290189"/>
    </source>
</evidence>
<name>A0A3P3Y340_PLABS</name>
<dbReference type="InterPro" id="IPR019410">
    <property type="entry name" value="Methyltransf_16"/>
</dbReference>
<dbReference type="Proteomes" id="UP000290189">
    <property type="component" value="Unassembled WGS sequence"/>
</dbReference>
<reference evidence="1 2" key="1">
    <citation type="submission" date="2018-03" db="EMBL/GenBank/DDBJ databases">
        <authorList>
            <person name="Fogelqvist J."/>
        </authorList>
    </citation>
    <scope>NUCLEOTIDE SEQUENCE [LARGE SCALE GENOMIC DNA]</scope>
</reference>
<dbReference type="AlphaFoldDB" id="A0A3P3Y340"/>
<dbReference type="SUPFAM" id="SSF53335">
    <property type="entry name" value="S-adenosyl-L-methionine-dependent methyltransferases"/>
    <property type="match status" value="1"/>
</dbReference>
<geneLocation type="mitochondrion" evidence="1"/>
<dbReference type="PANTHER" id="PTHR14614:SF109">
    <property type="entry name" value="RIBOSOMAL LYSINE N-METHYLTRANSFERASE 5"/>
    <property type="match status" value="1"/>
</dbReference>
<proteinExistence type="predicted"/>
<evidence type="ECO:0008006" key="3">
    <source>
        <dbReference type="Google" id="ProtNLM"/>
    </source>
</evidence>
<organism evidence="1 2">
    <name type="scientific">Plasmodiophora brassicae</name>
    <name type="common">Clubroot disease agent</name>
    <dbReference type="NCBI Taxonomy" id="37360"/>
    <lineage>
        <taxon>Eukaryota</taxon>
        <taxon>Sar</taxon>
        <taxon>Rhizaria</taxon>
        <taxon>Endomyxa</taxon>
        <taxon>Phytomyxea</taxon>
        <taxon>Plasmodiophorida</taxon>
        <taxon>Plasmodiophoridae</taxon>
        <taxon>Plasmodiophora</taxon>
    </lineage>
</organism>
<sequence length="233" mass="25433">MSGAWRGRALRRKCECEACARCDGPSSHDDETHDQRLTQAFPLRSVRATIHLHGGTTKCARVLMDWFDKGDGRRVVDFVNRDVVEVGCGTGLVGLALALLGARSVVLTDQEPVMDIVQSSIDGNVVDGTATWVSAHPLYWGDDVPDALRGKDIIVGADLIFAHENIPLLLRTFSALCTDRSQTIVFAHINRFAWEPGFFTGMASAGFRQETVLVDGDVTIFRFTRCGGAPLLS</sequence>
<gene>
    <name evidence="1" type="ORF">PLBR_LOCUS1798</name>
</gene>
<protein>
    <recommendedName>
        <fullName evidence="3">Methyltransferase small domain-containing protein</fullName>
    </recommendedName>
</protein>
<dbReference type="InterPro" id="IPR029063">
    <property type="entry name" value="SAM-dependent_MTases_sf"/>
</dbReference>
<dbReference type="PANTHER" id="PTHR14614">
    <property type="entry name" value="HEPATOCELLULAR CARCINOMA-ASSOCIATED ANTIGEN"/>
    <property type="match status" value="1"/>
</dbReference>
<dbReference type="Pfam" id="PF10294">
    <property type="entry name" value="Methyltransf_16"/>
    <property type="match status" value="1"/>
</dbReference>
<dbReference type="Gene3D" id="3.40.50.150">
    <property type="entry name" value="Vaccinia Virus protein VP39"/>
    <property type="match status" value="1"/>
</dbReference>
<dbReference type="EMBL" id="OVEO01000003">
    <property type="protein sequence ID" value="SPQ94583.1"/>
    <property type="molecule type" value="Genomic_DNA"/>
</dbReference>
<keyword evidence="1" id="KW-0496">Mitochondrion</keyword>
<evidence type="ECO:0000313" key="1">
    <source>
        <dbReference type="EMBL" id="SPQ94583.1"/>
    </source>
</evidence>
<accession>A0A3P3Y340</accession>